<feature type="transmembrane region" description="Helical" evidence="9">
    <location>
        <begin position="63"/>
        <end position="81"/>
    </location>
</feature>
<dbReference type="GO" id="GO:0005886">
    <property type="term" value="C:plasma membrane"/>
    <property type="evidence" value="ECO:0007669"/>
    <property type="project" value="UniProtKB-SubCell"/>
</dbReference>
<evidence type="ECO:0000256" key="8">
    <source>
        <dbReference type="ARBA" id="ARBA00023136"/>
    </source>
</evidence>
<name>A0A4R2Q1M3_9PSEU</name>
<evidence type="ECO:0000256" key="3">
    <source>
        <dbReference type="ARBA" id="ARBA00022448"/>
    </source>
</evidence>
<protein>
    <submittedName>
        <fullName evidence="11">MHS family alpha-ketoglutarate permease-like MFS transporter</fullName>
    </submittedName>
</protein>
<keyword evidence="5 9" id="KW-0812">Transmembrane</keyword>
<evidence type="ECO:0000256" key="2">
    <source>
        <dbReference type="ARBA" id="ARBA00008240"/>
    </source>
</evidence>
<dbReference type="InterPro" id="IPR036259">
    <property type="entry name" value="MFS_trans_sf"/>
</dbReference>
<reference evidence="11 12" key="1">
    <citation type="submission" date="2019-03" db="EMBL/GenBank/DDBJ databases">
        <title>Genomic Encyclopedia of Type Strains, Phase IV (KMG-IV): sequencing the most valuable type-strain genomes for metagenomic binning, comparative biology and taxonomic classification.</title>
        <authorList>
            <person name="Goeker M."/>
        </authorList>
    </citation>
    <scope>NUCLEOTIDE SEQUENCE [LARGE SCALE GENOMIC DNA]</scope>
    <source>
        <strain evidence="11 12">DSM 45765</strain>
    </source>
</reference>
<dbReference type="InterPro" id="IPR011701">
    <property type="entry name" value="MFS"/>
</dbReference>
<keyword evidence="12" id="KW-1185">Reference proteome</keyword>
<keyword evidence="8 9" id="KW-0472">Membrane</keyword>
<feature type="transmembrane region" description="Helical" evidence="9">
    <location>
        <begin position="242"/>
        <end position="260"/>
    </location>
</feature>
<comment type="subcellular location">
    <subcellularLocation>
        <location evidence="1">Cell membrane</location>
        <topology evidence="1">Multi-pass membrane protein</topology>
    </subcellularLocation>
</comment>
<feature type="transmembrane region" description="Helical" evidence="9">
    <location>
        <begin position="159"/>
        <end position="181"/>
    </location>
</feature>
<dbReference type="Gene3D" id="1.20.1250.20">
    <property type="entry name" value="MFS general substrate transporter like domains"/>
    <property type="match status" value="2"/>
</dbReference>
<sequence>MASLPMSTKKQDPHHSKNSKTLTAIGLGNTLEWYDWQIFGLLAAFIGPNFFPNADPVSSTLSALSVFAVGFAFRPLGGVLLGRLADRIGRRKVLLLSITMMAVSTLVIAISPTYQDIGVFAGLLLFVCRVFQGISAGIEAPLSTAYAVELSPAGREGRAAGVLSMFVNLGILGASLVSFATSALIDDAAMADGGWRVPMFVGAALGVVVIYLRRNLPESLPAATGTGPQAPPPVWRQVGRHWLALLAIIFVVGAAQAYNYAWNVGLPNLANGFGEDSTSVFALTTLLGLILLVGSPLVGMLADRRKLSRTFVATRLLVVPAAFLMLAYAGPGIGGFSIVLLVGGLVLVTNMTLYNVISTSLMPQTCRATGVGLGYGIAVALFGGTASYLLIWLQQQGIDWLFPVYLAALSLISVVLYLLAKRTTGLYAGE</sequence>
<dbReference type="SUPFAM" id="SSF103473">
    <property type="entry name" value="MFS general substrate transporter"/>
    <property type="match status" value="1"/>
</dbReference>
<feature type="transmembrane region" description="Helical" evidence="9">
    <location>
        <begin position="93"/>
        <end position="111"/>
    </location>
</feature>
<evidence type="ECO:0000256" key="9">
    <source>
        <dbReference type="SAM" id="Phobius"/>
    </source>
</evidence>
<feature type="transmembrane region" description="Helical" evidence="9">
    <location>
        <begin position="369"/>
        <end position="394"/>
    </location>
</feature>
<evidence type="ECO:0000256" key="5">
    <source>
        <dbReference type="ARBA" id="ARBA00022692"/>
    </source>
</evidence>
<evidence type="ECO:0000256" key="7">
    <source>
        <dbReference type="ARBA" id="ARBA00022989"/>
    </source>
</evidence>
<dbReference type="Proteomes" id="UP000294911">
    <property type="component" value="Unassembled WGS sequence"/>
</dbReference>
<feature type="transmembrane region" description="Helical" evidence="9">
    <location>
        <begin position="193"/>
        <end position="212"/>
    </location>
</feature>
<evidence type="ECO:0000256" key="6">
    <source>
        <dbReference type="ARBA" id="ARBA00022847"/>
    </source>
</evidence>
<accession>A0A4R2Q1M3</accession>
<evidence type="ECO:0000313" key="11">
    <source>
        <dbReference type="EMBL" id="TCP41624.1"/>
    </source>
</evidence>
<dbReference type="InterPro" id="IPR051084">
    <property type="entry name" value="H+-coupled_symporters"/>
</dbReference>
<gene>
    <name evidence="11" type="ORF">EV191_1259</name>
</gene>
<evidence type="ECO:0000259" key="10">
    <source>
        <dbReference type="PROSITE" id="PS50850"/>
    </source>
</evidence>
<comment type="similarity">
    <text evidence="2">Belongs to the major facilitator superfamily. Metabolite:H+ Symporter (MHS) family (TC 2.A.1.6) family.</text>
</comment>
<feature type="transmembrane region" description="Helical" evidence="9">
    <location>
        <begin position="336"/>
        <end position="357"/>
    </location>
</feature>
<dbReference type="EMBL" id="SLXQ01000025">
    <property type="protein sequence ID" value="TCP41624.1"/>
    <property type="molecule type" value="Genomic_DNA"/>
</dbReference>
<dbReference type="AlphaFoldDB" id="A0A4R2Q1M3"/>
<comment type="caution">
    <text evidence="11">The sequence shown here is derived from an EMBL/GenBank/DDBJ whole genome shotgun (WGS) entry which is preliminary data.</text>
</comment>
<dbReference type="PROSITE" id="PS00216">
    <property type="entry name" value="SUGAR_TRANSPORT_1"/>
    <property type="match status" value="1"/>
</dbReference>
<dbReference type="PROSITE" id="PS50850">
    <property type="entry name" value="MFS"/>
    <property type="match status" value="1"/>
</dbReference>
<organism evidence="11 12">
    <name type="scientific">Tamaricihabitans halophyticus</name>
    <dbReference type="NCBI Taxonomy" id="1262583"/>
    <lineage>
        <taxon>Bacteria</taxon>
        <taxon>Bacillati</taxon>
        <taxon>Actinomycetota</taxon>
        <taxon>Actinomycetes</taxon>
        <taxon>Pseudonocardiales</taxon>
        <taxon>Pseudonocardiaceae</taxon>
        <taxon>Tamaricihabitans</taxon>
    </lineage>
</organism>
<feature type="transmembrane region" description="Helical" evidence="9">
    <location>
        <begin position="117"/>
        <end position="138"/>
    </location>
</feature>
<evidence type="ECO:0000256" key="1">
    <source>
        <dbReference type="ARBA" id="ARBA00004651"/>
    </source>
</evidence>
<keyword evidence="6" id="KW-0769">Symport</keyword>
<feature type="domain" description="Major facilitator superfamily (MFS) profile" evidence="10">
    <location>
        <begin position="21"/>
        <end position="425"/>
    </location>
</feature>
<dbReference type="GO" id="GO:0015293">
    <property type="term" value="F:symporter activity"/>
    <property type="evidence" value="ECO:0007669"/>
    <property type="project" value="UniProtKB-KW"/>
</dbReference>
<dbReference type="InterPro" id="IPR020846">
    <property type="entry name" value="MFS_dom"/>
</dbReference>
<evidence type="ECO:0000256" key="4">
    <source>
        <dbReference type="ARBA" id="ARBA00022475"/>
    </source>
</evidence>
<dbReference type="PANTHER" id="PTHR43528:SF1">
    <property type="entry name" value="ALPHA-KETOGLUTARATE PERMEASE"/>
    <property type="match status" value="1"/>
</dbReference>
<feature type="transmembrane region" description="Helical" evidence="9">
    <location>
        <begin position="400"/>
        <end position="420"/>
    </location>
</feature>
<dbReference type="InterPro" id="IPR005829">
    <property type="entry name" value="Sugar_transporter_CS"/>
</dbReference>
<proteinExistence type="inferred from homology"/>
<evidence type="ECO:0000313" key="12">
    <source>
        <dbReference type="Proteomes" id="UP000294911"/>
    </source>
</evidence>
<feature type="transmembrane region" description="Helical" evidence="9">
    <location>
        <begin position="312"/>
        <end position="330"/>
    </location>
</feature>
<keyword evidence="3" id="KW-0813">Transport</keyword>
<feature type="transmembrane region" description="Helical" evidence="9">
    <location>
        <begin position="280"/>
        <end position="300"/>
    </location>
</feature>
<dbReference type="PANTHER" id="PTHR43528">
    <property type="entry name" value="ALPHA-KETOGLUTARATE PERMEASE"/>
    <property type="match status" value="1"/>
</dbReference>
<keyword evidence="4" id="KW-1003">Cell membrane</keyword>
<keyword evidence="7 9" id="KW-1133">Transmembrane helix</keyword>
<dbReference type="Pfam" id="PF07690">
    <property type="entry name" value="MFS_1"/>
    <property type="match status" value="1"/>
</dbReference>